<dbReference type="EMBL" id="CAWYQH010000102">
    <property type="protein sequence ID" value="CAK8686445.1"/>
    <property type="molecule type" value="Genomic_DNA"/>
</dbReference>
<keyword evidence="5" id="KW-0812">Transmembrane</keyword>
<dbReference type="PROSITE" id="PS51450">
    <property type="entry name" value="LRR"/>
    <property type="match status" value="3"/>
</dbReference>
<evidence type="ECO:0000256" key="2">
    <source>
        <dbReference type="ARBA" id="ARBA00022729"/>
    </source>
</evidence>
<dbReference type="Proteomes" id="UP001642483">
    <property type="component" value="Unassembled WGS sequence"/>
</dbReference>
<evidence type="ECO:0000256" key="3">
    <source>
        <dbReference type="ARBA" id="ARBA00022737"/>
    </source>
</evidence>
<dbReference type="InterPro" id="IPR050541">
    <property type="entry name" value="LRR_TM_domain-containing"/>
</dbReference>
<dbReference type="Pfam" id="PF00560">
    <property type="entry name" value="LRR_1"/>
    <property type="match status" value="1"/>
</dbReference>
<evidence type="ECO:0000256" key="1">
    <source>
        <dbReference type="ARBA" id="ARBA00022614"/>
    </source>
</evidence>
<proteinExistence type="predicted"/>
<feature type="chain" id="PRO_5046728248" description="LRRCT domain-containing protein" evidence="6">
    <location>
        <begin position="25"/>
        <end position="842"/>
    </location>
</feature>
<feature type="domain" description="LRRCT" evidence="7">
    <location>
        <begin position="699"/>
        <end position="752"/>
    </location>
</feature>
<dbReference type="SMART" id="SM00369">
    <property type="entry name" value="LRR_TYP"/>
    <property type="match status" value="7"/>
</dbReference>
<dbReference type="Gene3D" id="3.80.10.10">
    <property type="entry name" value="Ribonuclease Inhibitor"/>
    <property type="match status" value="2"/>
</dbReference>
<keyword evidence="5" id="KW-1133">Transmembrane helix</keyword>
<keyword evidence="2 6" id="KW-0732">Signal</keyword>
<dbReference type="Pfam" id="PF13855">
    <property type="entry name" value="LRR_8"/>
    <property type="match status" value="3"/>
</dbReference>
<feature type="transmembrane region" description="Helical" evidence="5">
    <location>
        <begin position="778"/>
        <end position="799"/>
    </location>
</feature>
<feature type="compositionally biased region" description="Polar residues" evidence="4">
    <location>
        <begin position="741"/>
        <end position="750"/>
    </location>
</feature>
<feature type="domain" description="LRRCT" evidence="7">
    <location>
        <begin position="313"/>
        <end position="376"/>
    </location>
</feature>
<evidence type="ECO:0000256" key="4">
    <source>
        <dbReference type="SAM" id="MobiDB-lite"/>
    </source>
</evidence>
<keyword evidence="5" id="KW-0472">Membrane</keyword>
<evidence type="ECO:0000313" key="9">
    <source>
        <dbReference type="Proteomes" id="UP001642483"/>
    </source>
</evidence>
<gene>
    <name evidence="8" type="ORF">CVLEPA_LOCUS18375</name>
</gene>
<reference evidence="8 9" key="1">
    <citation type="submission" date="2024-02" db="EMBL/GenBank/DDBJ databases">
        <authorList>
            <person name="Daric V."/>
            <person name="Darras S."/>
        </authorList>
    </citation>
    <scope>NUCLEOTIDE SEQUENCE [LARGE SCALE GENOMIC DNA]</scope>
</reference>
<dbReference type="InterPro" id="IPR032675">
    <property type="entry name" value="LRR_dom_sf"/>
</dbReference>
<evidence type="ECO:0000259" key="7">
    <source>
        <dbReference type="SMART" id="SM00082"/>
    </source>
</evidence>
<dbReference type="InterPro" id="IPR000483">
    <property type="entry name" value="Cys-rich_flank_reg_C"/>
</dbReference>
<dbReference type="SMART" id="SM00082">
    <property type="entry name" value="LRRCT"/>
    <property type="match status" value="2"/>
</dbReference>
<comment type="caution">
    <text evidence="8">The sequence shown here is derived from an EMBL/GenBank/DDBJ whole genome shotgun (WGS) entry which is preliminary data.</text>
</comment>
<dbReference type="PANTHER" id="PTHR24369:SF210">
    <property type="entry name" value="CHAOPTIN-RELATED"/>
    <property type="match status" value="1"/>
</dbReference>
<dbReference type="SUPFAM" id="SSF52058">
    <property type="entry name" value="L domain-like"/>
    <property type="match status" value="2"/>
</dbReference>
<protein>
    <recommendedName>
        <fullName evidence="7">LRRCT domain-containing protein</fullName>
    </recommendedName>
</protein>
<feature type="region of interest" description="Disordered" evidence="4">
    <location>
        <begin position="735"/>
        <end position="766"/>
    </location>
</feature>
<feature type="signal peptide" evidence="6">
    <location>
        <begin position="1"/>
        <end position="24"/>
    </location>
</feature>
<keyword evidence="1" id="KW-0433">Leucine-rich repeat</keyword>
<evidence type="ECO:0000256" key="5">
    <source>
        <dbReference type="SAM" id="Phobius"/>
    </source>
</evidence>
<dbReference type="PANTHER" id="PTHR24369">
    <property type="entry name" value="ANTIGEN BSP, PUTATIVE-RELATED"/>
    <property type="match status" value="1"/>
</dbReference>
<keyword evidence="9" id="KW-1185">Reference proteome</keyword>
<evidence type="ECO:0000313" key="8">
    <source>
        <dbReference type="EMBL" id="CAK8686445.1"/>
    </source>
</evidence>
<dbReference type="InterPro" id="IPR003591">
    <property type="entry name" value="Leu-rich_rpt_typical-subtyp"/>
</dbReference>
<dbReference type="InterPro" id="IPR001611">
    <property type="entry name" value="Leu-rich_rpt"/>
</dbReference>
<accession>A0ABP0G8L4</accession>
<evidence type="ECO:0000256" key="6">
    <source>
        <dbReference type="SAM" id="SignalP"/>
    </source>
</evidence>
<organism evidence="8 9">
    <name type="scientific">Clavelina lepadiformis</name>
    <name type="common">Light-bulb sea squirt</name>
    <name type="synonym">Ascidia lepadiformis</name>
    <dbReference type="NCBI Taxonomy" id="159417"/>
    <lineage>
        <taxon>Eukaryota</taxon>
        <taxon>Metazoa</taxon>
        <taxon>Chordata</taxon>
        <taxon>Tunicata</taxon>
        <taxon>Ascidiacea</taxon>
        <taxon>Aplousobranchia</taxon>
        <taxon>Clavelinidae</taxon>
        <taxon>Clavelina</taxon>
    </lineage>
</organism>
<name>A0ABP0G8L4_CLALP</name>
<keyword evidence="3" id="KW-0677">Repeat</keyword>
<sequence>MWIKQCGWKVILVTYMLLVALSDCLEEESFNLTQITSSCVLVRLDERDIREETDENAMPERSYPVLNCSQIDINALKTSQLNHSEVQGFLIQMGNMTSFDIDNLGVFPNLETVEFRGNEGMEMRSTQTKQAFPRVFSLTVTENSLGKFPTDLLQSFPNLTQLTLTRNNITSFPGDILITCPRLKYLNLAYNPLNESVVNTTWLSSAVNLKSLSLRATGWMDVSKAFKKAKYLEFLDLSDNKITRIDTKSFGKAANLTTLVMANNDISDIHFKAFKGTVNLRFIDLTENKLETLYQGTFDYSPIDELTVELWENPFICDCKLLWLFDWTTNLARYGSYPDIRLKCHNPSRNHGKKFSPVHTYQARPEGIQAQDLTCLSTDTKWTGSSNVFASTFTTTSSTTTTAPKAILTPGPSPPPVSDVFQLKVECPEQCECYASRQDYLMHFTRRPEDFDIWFPLLRCMGSKHTSIPNQARQDLSGVVMSNGILDQLDLSSISKFRSLRSISCADNKIRSLIPAKDVVFDDVTVVSLEGNLITSVSREFLSSFPKLKKLRIFNNQIKTFPDDLFLQNPALSKVFLGPNPVSGFEGKCLQNSTVLVNVGLRGMGLHSVPDFIKNKVYLVKVDLSDNYVIKLHHDDFMNASSITEISLENNNISFIEENVFKQLPNLEHVDLSENFFTKLPQGLFSVNKYLSHVELWQNPIQCDCHIHWFVVWIKQMKHHDPATEIRFRCEGPMRMRGKTSDQTQPSDYTCSDGDSHSENAEPTTLTGGNGLYTTRDLVIAVALTLLCTLICLFVIRFISVRFCCKDHGSNCFSNQYYKFSALGAGSTLRDTVTLAETSDVL</sequence>